<dbReference type="PANTHER" id="PTHR33204">
    <property type="entry name" value="TRANSCRIPTIONAL REGULATOR, MARR FAMILY"/>
    <property type="match status" value="1"/>
</dbReference>
<dbReference type="EMBL" id="CP031165">
    <property type="protein sequence ID" value="AXV09678.1"/>
    <property type="molecule type" value="Genomic_DNA"/>
</dbReference>
<dbReference type="AlphaFoldDB" id="A0A346Y5D1"/>
<organism evidence="5 6">
    <name type="scientific">Euzebya pacifica</name>
    <dbReference type="NCBI Taxonomy" id="1608957"/>
    <lineage>
        <taxon>Bacteria</taxon>
        <taxon>Bacillati</taxon>
        <taxon>Actinomycetota</taxon>
        <taxon>Nitriliruptoria</taxon>
        <taxon>Euzebyales</taxon>
    </lineage>
</organism>
<dbReference type="PROSITE" id="PS51118">
    <property type="entry name" value="HTH_HXLR"/>
    <property type="match status" value="1"/>
</dbReference>
<reference evidence="5 6" key="1">
    <citation type="submission" date="2018-09" db="EMBL/GenBank/DDBJ databases">
        <title>Complete genome sequence of Euzebya sp. DY32-46 isolated from seawater of Pacific Ocean.</title>
        <authorList>
            <person name="Xu L."/>
            <person name="Wu Y.-H."/>
            <person name="Xu X.-W."/>
        </authorList>
    </citation>
    <scope>NUCLEOTIDE SEQUENCE [LARGE SCALE GENOMIC DNA]</scope>
    <source>
        <strain evidence="5 6">DY32-46</strain>
    </source>
</reference>
<feature type="domain" description="HTH hxlR-type" evidence="4">
    <location>
        <begin position="24"/>
        <end position="124"/>
    </location>
</feature>
<evidence type="ECO:0000256" key="1">
    <source>
        <dbReference type="ARBA" id="ARBA00023015"/>
    </source>
</evidence>
<keyword evidence="3" id="KW-0804">Transcription</keyword>
<evidence type="ECO:0000256" key="3">
    <source>
        <dbReference type="ARBA" id="ARBA00023163"/>
    </source>
</evidence>
<evidence type="ECO:0000259" key="4">
    <source>
        <dbReference type="PROSITE" id="PS51118"/>
    </source>
</evidence>
<sequence>MATRTAAQQRAEAKQSYDAFVAACPSRQLLDRIGGKWMTLLLCALGGTDQPLRYSELERQVAGISPKMLTQTLRAMERDGLVTRTVVPTVPVTVSYEPTALGRSLQAAVRTLKDWAEAHMDEVLASQQAHDTTAVG</sequence>
<dbReference type="Proteomes" id="UP000264006">
    <property type="component" value="Chromosome"/>
</dbReference>
<dbReference type="InterPro" id="IPR002577">
    <property type="entry name" value="HTH_HxlR"/>
</dbReference>
<dbReference type="Pfam" id="PF01638">
    <property type="entry name" value="HxlR"/>
    <property type="match status" value="1"/>
</dbReference>
<evidence type="ECO:0000256" key="2">
    <source>
        <dbReference type="ARBA" id="ARBA00023125"/>
    </source>
</evidence>
<dbReference type="InterPro" id="IPR036388">
    <property type="entry name" value="WH-like_DNA-bd_sf"/>
</dbReference>
<dbReference type="OrthoDB" id="370168at2"/>
<keyword evidence="6" id="KW-1185">Reference proteome</keyword>
<dbReference type="PANTHER" id="PTHR33204:SF37">
    <property type="entry name" value="HTH-TYPE TRANSCRIPTIONAL REGULATOR YODB"/>
    <property type="match status" value="1"/>
</dbReference>
<dbReference type="Gene3D" id="1.10.10.10">
    <property type="entry name" value="Winged helix-like DNA-binding domain superfamily/Winged helix DNA-binding domain"/>
    <property type="match status" value="1"/>
</dbReference>
<keyword evidence="1" id="KW-0805">Transcription regulation</keyword>
<keyword evidence="2" id="KW-0238">DNA-binding</keyword>
<dbReference type="KEGG" id="euz:DVS28_a5021"/>
<accession>A0A346Y5D1</accession>
<dbReference type="InterPro" id="IPR036390">
    <property type="entry name" value="WH_DNA-bd_sf"/>
</dbReference>
<gene>
    <name evidence="5" type="ORF">DVS28_a5021</name>
</gene>
<protein>
    <submittedName>
        <fullName evidence="5">Transcriptional regulator, HxlR family</fullName>
    </submittedName>
</protein>
<evidence type="ECO:0000313" key="6">
    <source>
        <dbReference type="Proteomes" id="UP000264006"/>
    </source>
</evidence>
<proteinExistence type="predicted"/>
<dbReference type="SUPFAM" id="SSF46785">
    <property type="entry name" value="Winged helix' DNA-binding domain"/>
    <property type="match status" value="1"/>
</dbReference>
<name>A0A346Y5D1_9ACTN</name>
<evidence type="ECO:0000313" key="5">
    <source>
        <dbReference type="EMBL" id="AXV09678.1"/>
    </source>
</evidence>
<dbReference type="RefSeq" id="WP_114593817.1">
    <property type="nucleotide sequence ID" value="NZ_CP031165.1"/>
</dbReference>
<dbReference type="GO" id="GO:0003677">
    <property type="term" value="F:DNA binding"/>
    <property type="evidence" value="ECO:0007669"/>
    <property type="project" value="UniProtKB-KW"/>
</dbReference>